<dbReference type="EMBL" id="CP014691">
    <property type="protein sequence ID" value="AQS89486.1"/>
    <property type="molecule type" value="Genomic_DNA"/>
</dbReference>
<feature type="domain" description="Glycosyl transferase family 1" evidence="1">
    <location>
        <begin position="542"/>
        <end position="684"/>
    </location>
</feature>
<dbReference type="STRING" id="320497.A0U93_12000"/>
<dbReference type="PANTHER" id="PTHR45947:SF13">
    <property type="entry name" value="TRANSFERASE"/>
    <property type="match status" value="1"/>
</dbReference>
<keyword evidence="5" id="KW-1185">Reference proteome</keyword>
<protein>
    <submittedName>
        <fullName evidence="4">Glycosyl transferase</fullName>
    </submittedName>
</protein>
<dbReference type="Proteomes" id="UP000188604">
    <property type="component" value="Chromosome"/>
</dbReference>
<evidence type="ECO:0000313" key="4">
    <source>
        <dbReference type="EMBL" id="AQS89486.1"/>
    </source>
</evidence>
<gene>
    <name evidence="4" type="ORF">A0U93_12000</name>
</gene>
<feature type="domain" description="Glycosyltransferase subfamily 4-like N-terminal" evidence="3">
    <location>
        <begin position="334"/>
        <end position="527"/>
    </location>
</feature>
<dbReference type="InterPro" id="IPR028098">
    <property type="entry name" value="Glyco_trans_4-like_N"/>
</dbReference>
<dbReference type="InterPro" id="IPR001296">
    <property type="entry name" value="Glyco_trans_1"/>
</dbReference>
<dbReference type="KEGG" id="nch:A0U93_12000"/>
<dbReference type="Pfam" id="PF00534">
    <property type="entry name" value="Glycos_transf_1"/>
    <property type="match status" value="1"/>
</dbReference>
<proteinExistence type="predicted"/>
<dbReference type="Gene3D" id="3.40.50.2000">
    <property type="entry name" value="Glycogen Phosphorylase B"/>
    <property type="match status" value="3"/>
</dbReference>
<dbReference type="InterPro" id="IPR055259">
    <property type="entry name" value="YkvP/CgeB_Glyco_trans-like"/>
</dbReference>
<dbReference type="Pfam" id="PF13579">
    <property type="entry name" value="Glyco_trans_4_4"/>
    <property type="match status" value="1"/>
</dbReference>
<dbReference type="PANTHER" id="PTHR45947">
    <property type="entry name" value="SULFOQUINOVOSYL TRANSFERASE SQD2"/>
    <property type="match status" value="1"/>
</dbReference>
<dbReference type="AlphaFoldDB" id="A0A1U9KUG1"/>
<accession>A0A1U9KUG1</accession>
<dbReference type="Pfam" id="PF13524">
    <property type="entry name" value="Glyco_trans_1_2"/>
    <property type="match status" value="1"/>
</dbReference>
<reference evidence="4 5" key="1">
    <citation type="submission" date="2016-03" db="EMBL/GenBank/DDBJ databases">
        <title>Acetic acid bacteria sequencing.</title>
        <authorList>
            <person name="Brandt J."/>
            <person name="Jakob F."/>
            <person name="Vogel R.F."/>
        </authorList>
    </citation>
    <scope>NUCLEOTIDE SEQUENCE [LARGE SCALE GENOMIC DNA]</scope>
    <source>
        <strain evidence="4 5">NBRC 101099</strain>
    </source>
</reference>
<evidence type="ECO:0000259" key="2">
    <source>
        <dbReference type="Pfam" id="PF13524"/>
    </source>
</evidence>
<evidence type="ECO:0000313" key="5">
    <source>
        <dbReference type="Proteomes" id="UP000188604"/>
    </source>
</evidence>
<dbReference type="CDD" id="cd03823">
    <property type="entry name" value="GT4_ExpE7-like"/>
    <property type="match status" value="1"/>
</dbReference>
<dbReference type="GO" id="GO:0016757">
    <property type="term" value="F:glycosyltransferase activity"/>
    <property type="evidence" value="ECO:0007669"/>
    <property type="project" value="TreeGrafter"/>
</dbReference>
<sequence>MTKLAWATLQTCSAVIFYRTPGFDSVLALVNEAHRLELSPWWEVDDLIFDADEYRQNGNIETLPASERELLLFGVTLFRRCLMACNRAIASTESLAAAMRQVGVDDVAVLENALDEQTLRFAEGALAQAQHDPSRIWVCYGSGTNTHDADLLQAAPGLLMAMQQMPELGIRLFGPVRLPSEFDAFGERVERRDGLDYAHYLRELACTDISIAPLENTLFNDAKSNIKFLEAAILGLPTVCSPRSAFMTVLHPGENGMVATTSQEWADAIVQLARDPALRYRLGGQARQDVLDRYAPDIMTRTQAARIFGQPQARRGDAMRVLMVNVYFAPRSFGGATMIVEEMSRRLRQDGLEVGVFTTEVSQESAFEAGHRYQVDGIDVLAVPGAVEGDALGSLDNPDAAASFAAWLAAFRPDIVHIHALQGMGVGLLRVCEEYGVPYVITVHDAWWLCDRQFMVREDGRYCFQKTIDLQICQTCVPHARHLASRAVIMQHGLKNAALILSPSATHRDLYIANGVDPSRVVVNANGFRWPARPRKPRSVGAPLRFGFVGGTEDLKGYSLLRRAARAVARADWSLIVVDNKLNLGIRSIDPEDWHIEGQFRIRPAYTQDTMDDFYDEIDVLLFPSQWKESFGLTVREALARDVWVIATAPGGQAEPIEDGINGTLIDLDNHPETLMTAMTALLAAPSRFDGYVNPLKDRLPHYETQATELREIYARILN</sequence>
<organism evidence="4 5">
    <name type="scientific">Neoasaia chiangmaiensis</name>
    <dbReference type="NCBI Taxonomy" id="320497"/>
    <lineage>
        <taxon>Bacteria</taxon>
        <taxon>Pseudomonadati</taxon>
        <taxon>Pseudomonadota</taxon>
        <taxon>Alphaproteobacteria</taxon>
        <taxon>Acetobacterales</taxon>
        <taxon>Acetobacteraceae</taxon>
        <taxon>Neoasaia</taxon>
    </lineage>
</organism>
<name>A0A1U9KUG1_9PROT</name>
<keyword evidence="4" id="KW-0808">Transferase</keyword>
<dbReference type="SUPFAM" id="SSF53756">
    <property type="entry name" value="UDP-Glycosyltransferase/glycogen phosphorylase"/>
    <property type="match status" value="2"/>
</dbReference>
<dbReference type="InterPro" id="IPR050194">
    <property type="entry name" value="Glycosyltransferase_grp1"/>
</dbReference>
<evidence type="ECO:0000259" key="3">
    <source>
        <dbReference type="Pfam" id="PF13579"/>
    </source>
</evidence>
<feature type="domain" description="Spore protein YkvP/CgeB glycosyl transferase-like" evidence="2">
    <location>
        <begin position="159"/>
        <end position="295"/>
    </location>
</feature>
<evidence type="ECO:0000259" key="1">
    <source>
        <dbReference type="Pfam" id="PF00534"/>
    </source>
</evidence>